<dbReference type="AlphaFoldDB" id="A0A848LZS9"/>
<keyword evidence="2" id="KW-1185">Reference proteome</keyword>
<evidence type="ECO:0000313" key="1">
    <source>
        <dbReference type="EMBL" id="NMO23100.1"/>
    </source>
</evidence>
<protein>
    <submittedName>
        <fullName evidence="1">Uncharacterized protein</fullName>
    </submittedName>
</protein>
<reference evidence="1 2" key="1">
    <citation type="submission" date="2020-04" db="EMBL/GenBank/DDBJ databases">
        <title>Draft genome of Pyxidicoccus fallax type strain.</title>
        <authorList>
            <person name="Whitworth D.E."/>
        </authorList>
    </citation>
    <scope>NUCLEOTIDE SEQUENCE [LARGE SCALE GENOMIC DNA]</scope>
    <source>
        <strain evidence="1 2">DSM 14698</strain>
    </source>
</reference>
<dbReference type="InterPro" id="IPR045682">
    <property type="entry name" value="DUF6193"/>
</dbReference>
<name>A0A848LZS9_9BACT</name>
<dbReference type="Proteomes" id="UP000518300">
    <property type="component" value="Unassembled WGS sequence"/>
</dbReference>
<evidence type="ECO:0000313" key="2">
    <source>
        <dbReference type="Proteomes" id="UP000518300"/>
    </source>
</evidence>
<dbReference type="RefSeq" id="WP_169352208.1">
    <property type="nucleotide sequence ID" value="NZ_JABBJJ010000530.1"/>
</dbReference>
<sequence>MKRLASGLRALVAQTLGERGTPIPVTLTGAEVNWFVEATVGARTCRVQVFQYLDGPIKYSADFIEAGHSVARGEDLSQDEVARACAAWLLDAVPREGLHQRFPFVDRSKRRLDALRPVLDAALERRGSPLRGRREHGLSSEALWVERDARTCQLTWPPEGEQLHCSFRHRRRSLATVETRDTEALVSAMLRWIDGGARPSELRAEYPFVRLEPYALAHEEGRFAEWRWEESLKQARAAMESRVSSPLVPHLELLERLHALPSARRFYFFTSLWTLKFSRCPDYSSSTTGLPFIIPHLETGPGSESSRVSRRFIAHCGGRTYEGDAAGVCRFVEWVFDAEVDSLFDGNLEDALMEDVDRALAASGSSLRCRRHRDGRVSGLVVEHGGRTCRLTADEPPGVTLGAVVHYYEGPLAEGHVARERFRDVASLVPALRDWLGEAPRS</sequence>
<gene>
    <name evidence="1" type="ORF">HG543_50805</name>
</gene>
<organism evidence="1 2">
    <name type="scientific">Pyxidicoccus fallax</name>
    <dbReference type="NCBI Taxonomy" id="394095"/>
    <lineage>
        <taxon>Bacteria</taxon>
        <taxon>Pseudomonadati</taxon>
        <taxon>Myxococcota</taxon>
        <taxon>Myxococcia</taxon>
        <taxon>Myxococcales</taxon>
        <taxon>Cystobacterineae</taxon>
        <taxon>Myxococcaceae</taxon>
        <taxon>Pyxidicoccus</taxon>
    </lineage>
</organism>
<comment type="caution">
    <text evidence="1">The sequence shown here is derived from an EMBL/GenBank/DDBJ whole genome shotgun (WGS) entry which is preliminary data.</text>
</comment>
<dbReference type="EMBL" id="JABBJJ010000530">
    <property type="protein sequence ID" value="NMO23100.1"/>
    <property type="molecule type" value="Genomic_DNA"/>
</dbReference>
<accession>A0A848LZS9</accession>
<dbReference type="Pfam" id="PF19692">
    <property type="entry name" value="DUF6193"/>
    <property type="match status" value="1"/>
</dbReference>
<proteinExistence type="predicted"/>